<evidence type="ECO:0000256" key="1">
    <source>
        <dbReference type="SAM" id="MobiDB-lite"/>
    </source>
</evidence>
<feature type="compositionally biased region" description="Basic and acidic residues" evidence="1">
    <location>
        <begin position="638"/>
        <end position="647"/>
    </location>
</feature>
<dbReference type="EnsemblProtists" id="EKX49418">
    <property type="protein sequence ID" value="EKX49418"/>
    <property type="gene ID" value="GUITHDRAFT_104947"/>
</dbReference>
<proteinExistence type="predicted"/>
<organism evidence="2">
    <name type="scientific">Guillardia theta (strain CCMP2712)</name>
    <name type="common">Cryptophyte</name>
    <dbReference type="NCBI Taxonomy" id="905079"/>
    <lineage>
        <taxon>Eukaryota</taxon>
        <taxon>Cryptophyceae</taxon>
        <taxon>Pyrenomonadales</taxon>
        <taxon>Geminigeraceae</taxon>
        <taxon>Guillardia</taxon>
    </lineage>
</organism>
<protein>
    <submittedName>
        <fullName evidence="2 3">Uncharacterized protein</fullName>
    </submittedName>
</protein>
<reference evidence="3" key="3">
    <citation type="submission" date="2016-03" db="UniProtKB">
        <authorList>
            <consortium name="EnsemblProtists"/>
        </authorList>
    </citation>
    <scope>IDENTIFICATION</scope>
</reference>
<feature type="region of interest" description="Disordered" evidence="1">
    <location>
        <begin position="621"/>
        <end position="666"/>
    </location>
</feature>
<accession>L1JMW6</accession>
<name>L1JMW6_GUITC</name>
<dbReference type="PaxDb" id="55529-EKX49418"/>
<dbReference type="RefSeq" id="XP_005836398.1">
    <property type="nucleotide sequence ID" value="XM_005836341.1"/>
</dbReference>
<dbReference type="GeneID" id="17306097"/>
<evidence type="ECO:0000313" key="3">
    <source>
        <dbReference type="EnsemblProtists" id="EKX49418"/>
    </source>
</evidence>
<evidence type="ECO:0000313" key="4">
    <source>
        <dbReference type="Proteomes" id="UP000011087"/>
    </source>
</evidence>
<reference evidence="4" key="2">
    <citation type="submission" date="2012-11" db="EMBL/GenBank/DDBJ databases">
        <authorList>
            <person name="Kuo A."/>
            <person name="Curtis B.A."/>
            <person name="Tanifuji G."/>
            <person name="Burki F."/>
            <person name="Gruber A."/>
            <person name="Irimia M."/>
            <person name="Maruyama S."/>
            <person name="Arias M.C."/>
            <person name="Ball S.G."/>
            <person name="Gile G.H."/>
            <person name="Hirakawa Y."/>
            <person name="Hopkins J.F."/>
            <person name="Rensing S.A."/>
            <person name="Schmutz J."/>
            <person name="Symeonidi A."/>
            <person name="Elias M."/>
            <person name="Eveleigh R.J."/>
            <person name="Herman E.K."/>
            <person name="Klute M.J."/>
            <person name="Nakayama T."/>
            <person name="Obornik M."/>
            <person name="Reyes-Prieto A."/>
            <person name="Armbrust E.V."/>
            <person name="Aves S.J."/>
            <person name="Beiko R.G."/>
            <person name="Coutinho P."/>
            <person name="Dacks J.B."/>
            <person name="Durnford D.G."/>
            <person name="Fast N.M."/>
            <person name="Green B.R."/>
            <person name="Grisdale C."/>
            <person name="Hempe F."/>
            <person name="Henrissat B."/>
            <person name="Hoppner M.P."/>
            <person name="Ishida K.-I."/>
            <person name="Kim E."/>
            <person name="Koreny L."/>
            <person name="Kroth P.G."/>
            <person name="Liu Y."/>
            <person name="Malik S.-B."/>
            <person name="Maier U.G."/>
            <person name="McRose D."/>
            <person name="Mock T."/>
            <person name="Neilson J.A."/>
            <person name="Onodera N.T."/>
            <person name="Poole A.M."/>
            <person name="Pritham E.J."/>
            <person name="Richards T.A."/>
            <person name="Rocap G."/>
            <person name="Roy S.W."/>
            <person name="Sarai C."/>
            <person name="Schaack S."/>
            <person name="Shirato S."/>
            <person name="Slamovits C.H."/>
            <person name="Spencer D.F."/>
            <person name="Suzuki S."/>
            <person name="Worden A.Z."/>
            <person name="Zauner S."/>
            <person name="Barry K."/>
            <person name="Bell C."/>
            <person name="Bharti A.K."/>
            <person name="Crow J.A."/>
            <person name="Grimwood J."/>
            <person name="Kramer R."/>
            <person name="Lindquist E."/>
            <person name="Lucas S."/>
            <person name="Salamov A."/>
            <person name="McFadden G.I."/>
            <person name="Lane C.E."/>
            <person name="Keeling P.J."/>
            <person name="Gray M.W."/>
            <person name="Grigoriev I.V."/>
            <person name="Archibald J.M."/>
        </authorList>
    </citation>
    <scope>NUCLEOTIDE SEQUENCE</scope>
    <source>
        <strain evidence="4">CCMP2712</strain>
    </source>
</reference>
<dbReference type="AlphaFoldDB" id="L1JMW6"/>
<dbReference type="EMBL" id="JH992982">
    <property type="protein sequence ID" value="EKX49418.1"/>
    <property type="molecule type" value="Genomic_DNA"/>
</dbReference>
<gene>
    <name evidence="2" type="ORF">GUITHDRAFT_104947</name>
</gene>
<evidence type="ECO:0000313" key="2">
    <source>
        <dbReference type="EMBL" id="EKX49418.1"/>
    </source>
</evidence>
<feature type="region of interest" description="Disordered" evidence="1">
    <location>
        <begin position="166"/>
        <end position="185"/>
    </location>
</feature>
<keyword evidence="4" id="KW-1185">Reference proteome</keyword>
<dbReference type="Proteomes" id="UP000011087">
    <property type="component" value="Unassembled WGS sequence"/>
</dbReference>
<sequence length="666" mass="75535">MFKDGRPRAPPKVISLLGTRHASYKYTEDTHRPARQPQEPTRELPVELPTRQHEKIVDAVAVDSLSWLNAVRRVASDVRTGCESTLSQFDQTQGDESFGNDLLDRHERVVMKAYNMGGGVRGFERTHAVEAARRLTSMLSREEDDPQVRRLSEHVRELSKRTVDLRPSDPWDWEETPRRPEKENLNTNLSEAQLNLPEAAQIPAKVVNTTAIAPKAISVWLSEVQVRLIPPFENEAKRKEWSCCVKVSFCNQKVKSRPTSSCSNACGFSELFCFERVDLQRVEDDSMWIKVKLSVFLGSRRVQTQMLFLPVLKMQSEGESKYLHRKELPENLEGDLRGKLSFSCFVHTSVGDKIRHPKGVQESRARIPTARVAGQQEETANVLLEYVRVKQQAGARSQQSLMEPEGVPKEQELDERLNVARQQAEHQQRMQTLEEMRARTLKFDDPNHLRILASKREEPLLKTGSAITERYLTSEHNKTLLDNCSILFGGERERDGEDTEGEEELQALDCRKSIADLERRLSSQVYHEEHGQCDFGIDFEDEYPYAVKDASHLMSPGWVQQEDPKYQQPHVRPGDLLLQVGQIPVEHLDLSFRRRLLWGSPFQSLPLLFVRPRTGRRLQVAEREVPAASGAAGATGGEDPKIADQEGKAGAGGSASKNDIDALSRM</sequence>
<dbReference type="HOGENOM" id="CLU_412491_0_0_1"/>
<feature type="compositionally biased region" description="Basic and acidic residues" evidence="1">
    <location>
        <begin position="166"/>
        <end position="184"/>
    </location>
</feature>
<reference evidence="2 4" key="1">
    <citation type="journal article" date="2012" name="Nature">
        <title>Algal genomes reveal evolutionary mosaicism and the fate of nucleomorphs.</title>
        <authorList>
            <consortium name="DOE Joint Genome Institute"/>
            <person name="Curtis B.A."/>
            <person name="Tanifuji G."/>
            <person name="Burki F."/>
            <person name="Gruber A."/>
            <person name="Irimia M."/>
            <person name="Maruyama S."/>
            <person name="Arias M.C."/>
            <person name="Ball S.G."/>
            <person name="Gile G.H."/>
            <person name="Hirakawa Y."/>
            <person name="Hopkins J.F."/>
            <person name="Kuo A."/>
            <person name="Rensing S.A."/>
            <person name="Schmutz J."/>
            <person name="Symeonidi A."/>
            <person name="Elias M."/>
            <person name="Eveleigh R.J."/>
            <person name="Herman E.K."/>
            <person name="Klute M.J."/>
            <person name="Nakayama T."/>
            <person name="Obornik M."/>
            <person name="Reyes-Prieto A."/>
            <person name="Armbrust E.V."/>
            <person name="Aves S.J."/>
            <person name="Beiko R.G."/>
            <person name="Coutinho P."/>
            <person name="Dacks J.B."/>
            <person name="Durnford D.G."/>
            <person name="Fast N.M."/>
            <person name="Green B.R."/>
            <person name="Grisdale C.J."/>
            <person name="Hempel F."/>
            <person name="Henrissat B."/>
            <person name="Hoppner M.P."/>
            <person name="Ishida K."/>
            <person name="Kim E."/>
            <person name="Koreny L."/>
            <person name="Kroth P.G."/>
            <person name="Liu Y."/>
            <person name="Malik S.B."/>
            <person name="Maier U.G."/>
            <person name="McRose D."/>
            <person name="Mock T."/>
            <person name="Neilson J.A."/>
            <person name="Onodera N.T."/>
            <person name="Poole A.M."/>
            <person name="Pritham E.J."/>
            <person name="Richards T.A."/>
            <person name="Rocap G."/>
            <person name="Roy S.W."/>
            <person name="Sarai C."/>
            <person name="Schaack S."/>
            <person name="Shirato S."/>
            <person name="Slamovits C.H."/>
            <person name="Spencer D.F."/>
            <person name="Suzuki S."/>
            <person name="Worden A.Z."/>
            <person name="Zauner S."/>
            <person name="Barry K."/>
            <person name="Bell C."/>
            <person name="Bharti A.K."/>
            <person name="Crow J.A."/>
            <person name="Grimwood J."/>
            <person name="Kramer R."/>
            <person name="Lindquist E."/>
            <person name="Lucas S."/>
            <person name="Salamov A."/>
            <person name="McFadden G.I."/>
            <person name="Lane C.E."/>
            <person name="Keeling P.J."/>
            <person name="Gray M.W."/>
            <person name="Grigoriev I.V."/>
            <person name="Archibald J.M."/>
        </authorList>
    </citation>
    <scope>NUCLEOTIDE SEQUENCE</scope>
    <source>
        <strain evidence="2 4">CCMP2712</strain>
    </source>
</reference>
<dbReference type="KEGG" id="gtt:GUITHDRAFT_104947"/>